<protein>
    <submittedName>
        <fullName evidence="1">Uncharacterized protein</fullName>
    </submittedName>
</protein>
<comment type="caution">
    <text evidence="1">The sequence shown here is derived from an EMBL/GenBank/DDBJ whole genome shotgun (WGS) entry which is preliminary data.</text>
</comment>
<gene>
    <name evidence="1" type="ORF">KY290_003384</name>
</gene>
<sequence length="53" mass="6130">MTTALIKGVKKMNVIAIDRKKLKKGRLQVKAPIGVKEDWSSFQQFPYRNQVKL</sequence>
<proteinExistence type="predicted"/>
<dbReference type="Proteomes" id="UP000826656">
    <property type="component" value="Unassembled WGS sequence"/>
</dbReference>
<evidence type="ECO:0000313" key="2">
    <source>
        <dbReference type="Proteomes" id="UP000826656"/>
    </source>
</evidence>
<keyword evidence="2" id="KW-1185">Reference proteome</keyword>
<name>A0ABQ7WSS3_SOLTU</name>
<dbReference type="EMBL" id="JAIVGD010000001">
    <property type="protein sequence ID" value="KAH0783786.1"/>
    <property type="molecule type" value="Genomic_DNA"/>
</dbReference>
<evidence type="ECO:0000313" key="1">
    <source>
        <dbReference type="EMBL" id="KAH0783786.1"/>
    </source>
</evidence>
<reference evidence="1 2" key="1">
    <citation type="journal article" date="2021" name="bioRxiv">
        <title>Chromosome-scale and haplotype-resolved genome assembly of a tetraploid potato cultivar.</title>
        <authorList>
            <person name="Sun H."/>
            <person name="Jiao W.-B."/>
            <person name="Krause K."/>
            <person name="Campoy J.A."/>
            <person name="Goel M."/>
            <person name="Folz-Donahue K."/>
            <person name="Kukat C."/>
            <person name="Huettel B."/>
            <person name="Schneeberger K."/>
        </authorList>
    </citation>
    <scope>NUCLEOTIDE SEQUENCE [LARGE SCALE GENOMIC DNA]</scope>
    <source>
        <strain evidence="1">SolTubOtavaFocal</strain>
        <tissue evidence="1">Leaves</tissue>
    </source>
</reference>
<accession>A0ABQ7WSS3</accession>
<organism evidence="1 2">
    <name type="scientific">Solanum tuberosum</name>
    <name type="common">Potato</name>
    <dbReference type="NCBI Taxonomy" id="4113"/>
    <lineage>
        <taxon>Eukaryota</taxon>
        <taxon>Viridiplantae</taxon>
        <taxon>Streptophyta</taxon>
        <taxon>Embryophyta</taxon>
        <taxon>Tracheophyta</taxon>
        <taxon>Spermatophyta</taxon>
        <taxon>Magnoliopsida</taxon>
        <taxon>eudicotyledons</taxon>
        <taxon>Gunneridae</taxon>
        <taxon>Pentapetalae</taxon>
        <taxon>asterids</taxon>
        <taxon>lamiids</taxon>
        <taxon>Solanales</taxon>
        <taxon>Solanaceae</taxon>
        <taxon>Solanoideae</taxon>
        <taxon>Solaneae</taxon>
        <taxon>Solanum</taxon>
    </lineage>
</organism>